<evidence type="ECO:0000313" key="2">
    <source>
        <dbReference type="EMBL" id="RLJ34878.1"/>
    </source>
</evidence>
<evidence type="ECO:0000313" key="3">
    <source>
        <dbReference type="Proteomes" id="UP000233767"/>
    </source>
</evidence>
<reference evidence="1 3" key="1">
    <citation type="submission" date="2017-12" db="EMBL/GenBank/DDBJ databases">
        <title>Genomic Encyclopedia of Type Strains, Phase III (KMG-III): the genomes of soil and plant-associated and newly described type strains.</title>
        <authorList>
            <person name="Whitman W."/>
        </authorList>
    </citation>
    <scope>NUCLEOTIDE SEQUENCE [LARGE SCALE GENOMIC DNA]</scope>
    <source>
        <strain evidence="1 3">IP-10</strain>
    </source>
</reference>
<gene>
    <name evidence="1" type="ORF">B0G92_1264</name>
    <name evidence="2" type="ORF">CLV50_0240</name>
</gene>
<dbReference type="PROSITE" id="PS51257">
    <property type="entry name" value="PROKAR_LIPOPROTEIN"/>
    <property type="match status" value="1"/>
</dbReference>
<protein>
    <submittedName>
        <fullName evidence="2">Uncharacterized protein</fullName>
    </submittedName>
</protein>
<accession>A0A497V2E6</accession>
<comment type="caution">
    <text evidence="2">The sequence shown here is derived from an EMBL/GenBank/DDBJ whole genome shotgun (WGS) entry which is preliminary data.</text>
</comment>
<proteinExistence type="predicted"/>
<sequence length="269" mass="30827">MKRILFPFFAFFILFSCKKAEVVEQEKTVDTVNVPVVEKETPGEMPADEADFKNDFDILRATSYRTWENENPATSLTKNWADLYEKNGRFYLGKADFKIENGYDECAGDSTRIINSATKTLLFIDLPELKSGEIKSLKMDRNKIWPNEKITLTFNGTEYVLRGEGEVLASEKVINDDGKEEFFQNVKNYKLYISTKNTPEKLLLQEASFNDTFVELLFAGDIDRDGKLDFIFGANRDYEEERVILFLSSKAEPGSNVKKVAEIAIQFDC</sequence>
<dbReference type="Proteomes" id="UP000275027">
    <property type="component" value="Unassembled WGS sequence"/>
</dbReference>
<dbReference type="AlphaFoldDB" id="A0A497V2E6"/>
<dbReference type="Proteomes" id="UP000233767">
    <property type="component" value="Unassembled WGS sequence"/>
</dbReference>
<dbReference type="InterPro" id="IPR028994">
    <property type="entry name" value="Integrin_alpha_N"/>
</dbReference>
<reference evidence="2 4" key="2">
    <citation type="submission" date="2018-10" db="EMBL/GenBank/DDBJ databases">
        <title>Genomic Encyclopedia of Archaeal and Bacterial Type Strains, Phase II (KMG-II): from individual species to whole genera.</title>
        <authorList>
            <person name="Goeker M."/>
        </authorList>
    </citation>
    <scope>NUCLEOTIDE SEQUENCE [LARGE SCALE GENOMIC DNA]</scope>
    <source>
        <strain evidence="2 4">DSM 21886</strain>
    </source>
</reference>
<dbReference type="EMBL" id="PJND01000007">
    <property type="protein sequence ID" value="PKW29621.1"/>
    <property type="molecule type" value="Genomic_DNA"/>
</dbReference>
<organism evidence="2 4">
    <name type="scientific">Flavobacterium lindanitolerans</name>
    <dbReference type="NCBI Taxonomy" id="428988"/>
    <lineage>
        <taxon>Bacteria</taxon>
        <taxon>Pseudomonadati</taxon>
        <taxon>Bacteroidota</taxon>
        <taxon>Flavobacteriia</taxon>
        <taxon>Flavobacteriales</taxon>
        <taxon>Flavobacteriaceae</taxon>
        <taxon>Flavobacterium</taxon>
    </lineage>
</organism>
<name>A0A497V2E6_9FLAO</name>
<dbReference type="RefSeq" id="WP_101471457.1">
    <property type="nucleotide sequence ID" value="NZ_PJND01000007.1"/>
</dbReference>
<evidence type="ECO:0000313" key="4">
    <source>
        <dbReference type="Proteomes" id="UP000275027"/>
    </source>
</evidence>
<dbReference type="SUPFAM" id="SSF69318">
    <property type="entry name" value="Integrin alpha N-terminal domain"/>
    <property type="match status" value="1"/>
</dbReference>
<evidence type="ECO:0000313" key="1">
    <source>
        <dbReference type="EMBL" id="PKW29621.1"/>
    </source>
</evidence>
<dbReference type="EMBL" id="RCCB01000010">
    <property type="protein sequence ID" value="RLJ34878.1"/>
    <property type="molecule type" value="Genomic_DNA"/>
</dbReference>
<keyword evidence="3" id="KW-1185">Reference proteome</keyword>